<accession>A0AAV3ZHQ9</accession>
<organism evidence="2 3">
    <name type="scientific">Plakobranchus ocellatus</name>
    <dbReference type="NCBI Taxonomy" id="259542"/>
    <lineage>
        <taxon>Eukaryota</taxon>
        <taxon>Metazoa</taxon>
        <taxon>Spiralia</taxon>
        <taxon>Lophotrochozoa</taxon>
        <taxon>Mollusca</taxon>
        <taxon>Gastropoda</taxon>
        <taxon>Heterobranchia</taxon>
        <taxon>Euthyneura</taxon>
        <taxon>Panpulmonata</taxon>
        <taxon>Sacoglossa</taxon>
        <taxon>Placobranchoidea</taxon>
        <taxon>Plakobranchidae</taxon>
        <taxon>Plakobranchus</taxon>
    </lineage>
</organism>
<evidence type="ECO:0000313" key="3">
    <source>
        <dbReference type="Proteomes" id="UP000735302"/>
    </source>
</evidence>
<comment type="caution">
    <text evidence="2">The sequence shown here is derived from an EMBL/GenBank/DDBJ whole genome shotgun (WGS) entry which is preliminary data.</text>
</comment>
<evidence type="ECO:0000313" key="2">
    <source>
        <dbReference type="EMBL" id="GFN94165.1"/>
    </source>
</evidence>
<reference evidence="2 3" key="1">
    <citation type="journal article" date="2021" name="Elife">
        <title>Chloroplast acquisition without the gene transfer in kleptoplastic sea slugs, Plakobranchus ocellatus.</title>
        <authorList>
            <person name="Maeda T."/>
            <person name="Takahashi S."/>
            <person name="Yoshida T."/>
            <person name="Shimamura S."/>
            <person name="Takaki Y."/>
            <person name="Nagai Y."/>
            <person name="Toyoda A."/>
            <person name="Suzuki Y."/>
            <person name="Arimoto A."/>
            <person name="Ishii H."/>
            <person name="Satoh N."/>
            <person name="Nishiyama T."/>
            <person name="Hasebe M."/>
            <person name="Maruyama T."/>
            <person name="Minagawa J."/>
            <person name="Obokata J."/>
            <person name="Shigenobu S."/>
        </authorList>
    </citation>
    <scope>NUCLEOTIDE SEQUENCE [LARGE SCALE GENOMIC DNA]</scope>
</reference>
<sequence length="92" mass="10851">MRGICDPSGETHTSQYLYGEDVTKTIWEAQETKCLTTSLRADNRAYKQKNGEKSFLGERHSNLYRRWKTSQKSFKMKNSKSRYNKGRKQSHQ</sequence>
<gene>
    <name evidence="2" type="ORF">PoB_002067100</name>
</gene>
<protein>
    <submittedName>
        <fullName evidence="2">Uncharacterized protein</fullName>
    </submittedName>
</protein>
<evidence type="ECO:0000256" key="1">
    <source>
        <dbReference type="SAM" id="MobiDB-lite"/>
    </source>
</evidence>
<dbReference type="EMBL" id="BLXT01002413">
    <property type="protein sequence ID" value="GFN94165.1"/>
    <property type="molecule type" value="Genomic_DNA"/>
</dbReference>
<dbReference type="AlphaFoldDB" id="A0AAV3ZHQ9"/>
<keyword evidence="3" id="KW-1185">Reference proteome</keyword>
<feature type="region of interest" description="Disordered" evidence="1">
    <location>
        <begin position="68"/>
        <end position="92"/>
    </location>
</feature>
<proteinExistence type="predicted"/>
<dbReference type="Proteomes" id="UP000735302">
    <property type="component" value="Unassembled WGS sequence"/>
</dbReference>
<name>A0AAV3ZHQ9_9GAST</name>